<dbReference type="Proteomes" id="UP000289738">
    <property type="component" value="Chromosome B06"/>
</dbReference>
<organism evidence="1 2">
    <name type="scientific">Arachis hypogaea</name>
    <name type="common">Peanut</name>
    <dbReference type="NCBI Taxonomy" id="3818"/>
    <lineage>
        <taxon>Eukaryota</taxon>
        <taxon>Viridiplantae</taxon>
        <taxon>Streptophyta</taxon>
        <taxon>Embryophyta</taxon>
        <taxon>Tracheophyta</taxon>
        <taxon>Spermatophyta</taxon>
        <taxon>Magnoliopsida</taxon>
        <taxon>eudicotyledons</taxon>
        <taxon>Gunneridae</taxon>
        <taxon>Pentapetalae</taxon>
        <taxon>rosids</taxon>
        <taxon>fabids</taxon>
        <taxon>Fabales</taxon>
        <taxon>Fabaceae</taxon>
        <taxon>Papilionoideae</taxon>
        <taxon>50 kb inversion clade</taxon>
        <taxon>dalbergioids sensu lato</taxon>
        <taxon>Dalbergieae</taxon>
        <taxon>Pterocarpus clade</taxon>
        <taxon>Arachis</taxon>
    </lineage>
</organism>
<evidence type="ECO:0000313" key="2">
    <source>
        <dbReference type="Proteomes" id="UP000289738"/>
    </source>
</evidence>
<reference evidence="1 2" key="1">
    <citation type="submission" date="2019-01" db="EMBL/GenBank/DDBJ databases">
        <title>Sequencing of cultivated peanut Arachis hypogaea provides insights into genome evolution and oil improvement.</title>
        <authorList>
            <person name="Chen X."/>
        </authorList>
    </citation>
    <scope>NUCLEOTIDE SEQUENCE [LARGE SCALE GENOMIC DNA]</scope>
    <source>
        <strain evidence="2">cv. Fuhuasheng</strain>
        <tissue evidence="1">Leaves</tissue>
    </source>
</reference>
<gene>
    <name evidence="1" type="ORF">Ahy_B06g085130</name>
</gene>
<dbReference type="AlphaFoldDB" id="A0A444YTM5"/>
<name>A0A444YTM5_ARAHY</name>
<evidence type="ECO:0000313" key="1">
    <source>
        <dbReference type="EMBL" id="RYR05258.1"/>
    </source>
</evidence>
<accession>A0A444YTM5</accession>
<dbReference type="EMBL" id="SDMP01000016">
    <property type="protein sequence ID" value="RYR05258.1"/>
    <property type="molecule type" value="Genomic_DNA"/>
</dbReference>
<sequence>MTPTISLALIRTPNFIIVASACPCDYLRHRNADLAQLHDMCLPCHAIASNQHSGNGDNRRGKLESQITNLKVLNGANEIVKVILSIGLNFRGKIEI</sequence>
<keyword evidence="2" id="KW-1185">Reference proteome</keyword>
<comment type="caution">
    <text evidence="1">The sequence shown here is derived from an EMBL/GenBank/DDBJ whole genome shotgun (WGS) entry which is preliminary data.</text>
</comment>
<protein>
    <submittedName>
        <fullName evidence="1">Uncharacterized protein</fullName>
    </submittedName>
</protein>
<proteinExistence type="predicted"/>